<dbReference type="AlphaFoldDB" id="A0AAW0E881"/>
<keyword evidence="3" id="KW-1185">Reference proteome</keyword>
<sequence length="90" mass="10264">MSWRCTQKIAFAFLTAVHCLCSWSRQQLKSNSQRGKTFRASFASPQPESISARSARTFTNQRFSAHVCAQDIFKLGRLGFFPSFSYVMSK</sequence>
<evidence type="ECO:0008006" key="4">
    <source>
        <dbReference type="Google" id="ProtNLM"/>
    </source>
</evidence>
<dbReference type="EMBL" id="JAWWNJ010000002">
    <property type="protein sequence ID" value="KAK7061692.1"/>
    <property type="molecule type" value="Genomic_DNA"/>
</dbReference>
<organism evidence="2 3">
    <name type="scientific">Favolaschia claudopus</name>
    <dbReference type="NCBI Taxonomy" id="2862362"/>
    <lineage>
        <taxon>Eukaryota</taxon>
        <taxon>Fungi</taxon>
        <taxon>Dikarya</taxon>
        <taxon>Basidiomycota</taxon>
        <taxon>Agaricomycotina</taxon>
        <taxon>Agaricomycetes</taxon>
        <taxon>Agaricomycetidae</taxon>
        <taxon>Agaricales</taxon>
        <taxon>Marasmiineae</taxon>
        <taxon>Mycenaceae</taxon>
        <taxon>Favolaschia</taxon>
    </lineage>
</organism>
<gene>
    <name evidence="2" type="ORF">R3P38DRAFT_2830987</name>
</gene>
<feature type="chain" id="PRO_5043362293" description="Secreted protein" evidence="1">
    <location>
        <begin position="20"/>
        <end position="90"/>
    </location>
</feature>
<accession>A0AAW0E881</accession>
<evidence type="ECO:0000313" key="2">
    <source>
        <dbReference type="EMBL" id="KAK7061692.1"/>
    </source>
</evidence>
<proteinExistence type="predicted"/>
<name>A0AAW0E881_9AGAR</name>
<keyword evidence="1" id="KW-0732">Signal</keyword>
<protein>
    <recommendedName>
        <fullName evidence="4">Secreted protein</fullName>
    </recommendedName>
</protein>
<comment type="caution">
    <text evidence="2">The sequence shown here is derived from an EMBL/GenBank/DDBJ whole genome shotgun (WGS) entry which is preliminary data.</text>
</comment>
<feature type="signal peptide" evidence="1">
    <location>
        <begin position="1"/>
        <end position="19"/>
    </location>
</feature>
<evidence type="ECO:0000256" key="1">
    <source>
        <dbReference type="SAM" id="SignalP"/>
    </source>
</evidence>
<evidence type="ECO:0000313" key="3">
    <source>
        <dbReference type="Proteomes" id="UP001362999"/>
    </source>
</evidence>
<reference evidence="2 3" key="1">
    <citation type="journal article" date="2024" name="J Genomics">
        <title>Draft genome sequencing and assembly of Favolaschia claudopus CIRM-BRFM 2984 isolated from oak limbs.</title>
        <authorList>
            <person name="Navarro D."/>
            <person name="Drula E."/>
            <person name="Chaduli D."/>
            <person name="Cazenave R."/>
            <person name="Ahrendt S."/>
            <person name="Wang J."/>
            <person name="Lipzen A."/>
            <person name="Daum C."/>
            <person name="Barry K."/>
            <person name="Grigoriev I.V."/>
            <person name="Favel A."/>
            <person name="Rosso M.N."/>
            <person name="Martin F."/>
        </authorList>
    </citation>
    <scope>NUCLEOTIDE SEQUENCE [LARGE SCALE GENOMIC DNA]</scope>
    <source>
        <strain evidence="2 3">CIRM-BRFM 2984</strain>
    </source>
</reference>
<dbReference type="Proteomes" id="UP001362999">
    <property type="component" value="Unassembled WGS sequence"/>
</dbReference>